<dbReference type="Pfam" id="PF01329">
    <property type="entry name" value="Pterin_4a"/>
    <property type="match status" value="1"/>
</dbReference>
<accession>A0A518D1Z7</accession>
<evidence type="ECO:0000256" key="4">
    <source>
        <dbReference type="HAMAP-Rule" id="MF_00434"/>
    </source>
</evidence>
<dbReference type="RefSeq" id="WP_145188933.1">
    <property type="nucleotide sequence ID" value="NZ_CP036290.1"/>
</dbReference>
<dbReference type="PANTHER" id="PTHR12599:SF0">
    <property type="entry name" value="PTERIN-4-ALPHA-CARBINOLAMINE DEHYDRATASE"/>
    <property type="match status" value="1"/>
</dbReference>
<organism evidence="5 6">
    <name type="scientific">Rohdeia mirabilis</name>
    <dbReference type="NCBI Taxonomy" id="2528008"/>
    <lineage>
        <taxon>Bacteria</taxon>
        <taxon>Pseudomonadati</taxon>
        <taxon>Planctomycetota</taxon>
        <taxon>Planctomycetia</taxon>
        <taxon>Planctomycetia incertae sedis</taxon>
        <taxon>Rohdeia</taxon>
    </lineage>
</organism>
<evidence type="ECO:0000256" key="1">
    <source>
        <dbReference type="ARBA" id="ARBA00001554"/>
    </source>
</evidence>
<sequence length="99" mass="10748">MSERPTRLEPDAVHRALATLDGWTFDGNRLSKSFDFGDFARATGFLAGLAVAAAELDHHPNWSGVYGRVDLELSTHDVGGVTELDLELARRAEHLAGSD</sequence>
<protein>
    <recommendedName>
        <fullName evidence="4">Putative pterin-4-alpha-carbinolamine dehydratase</fullName>
        <shortName evidence="4">PHS</shortName>
        <ecNumber evidence="4">4.2.1.96</ecNumber>
    </recommendedName>
    <alternativeName>
        <fullName evidence="4">4-alpha-hydroxy-tetrahydropterin dehydratase</fullName>
    </alternativeName>
    <alternativeName>
        <fullName evidence="4">Pterin carbinolamine dehydratase</fullName>
        <shortName evidence="4">PCD</shortName>
    </alternativeName>
</protein>
<dbReference type="Proteomes" id="UP000319342">
    <property type="component" value="Chromosome"/>
</dbReference>
<evidence type="ECO:0000313" key="6">
    <source>
        <dbReference type="Proteomes" id="UP000319342"/>
    </source>
</evidence>
<evidence type="ECO:0000313" key="5">
    <source>
        <dbReference type="EMBL" id="QDU85487.1"/>
    </source>
</evidence>
<dbReference type="NCBIfam" id="NF002017">
    <property type="entry name" value="PRK00823.1-2"/>
    <property type="match status" value="1"/>
</dbReference>
<dbReference type="InterPro" id="IPR001533">
    <property type="entry name" value="Pterin_deHydtase"/>
</dbReference>
<dbReference type="EC" id="4.2.1.96" evidence="4"/>
<evidence type="ECO:0000256" key="3">
    <source>
        <dbReference type="ARBA" id="ARBA00023239"/>
    </source>
</evidence>
<name>A0A518D1Z7_9BACT</name>
<dbReference type="HAMAP" id="MF_00434">
    <property type="entry name" value="Pterin_4_alpha"/>
    <property type="match status" value="1"/>
</dbReference>
<dbReference type="AlphaFoldDB" id="A0A518D1Z7"/>
<dbReference type="GO" id="GO:0008124">
    <property type="term" value="F:4-alpha-hydroxytetrahydrobiopterin dehydratase activity"/>
    <property type="evidence" value="ECO:0007669"/>
    <property type="project" value="UniProtKB-UniRule"/>
</dbReference>
<dbReference type="OrthoDB" id="15077at2"/>
<comment type="catalytic activity">
    <reaction evidence="1 4">
        <text>(4aS,6R)-4a-hydroxy-L-erythro-5,6,7,8-tetrahydrobiopterin = (6R)-L-erythro-6,7-dihydrobiopterin + H2O</text>
        <dbReference type="Rhea" id="RHEA:11920"/>
        <dbReference type="ChEBI" id="CHEBI:15377"/>
        <dbReference type="ChEBI" id="CHEBI:15642"/>
        <dbReference type="ChEBI" id="CHEBI:43120"/>
        <dbReference type="EC" id="4.2.1.96"/>
    </reaction>
</comment>
<gene>
    <name evidence="5" type="primary">phhB</name>
    <name evidence="5" type="ORF">Pla163_26180</name>
</gene>
<evidence type="ECO:0000256" key="2">
    <source>
        <dbReference type="ARBA" id="ARBA00006472"/>
    </source>
</evidence>
<dbReference type="GO" id="GO:0006729">
    <property type="term" value="P:tetrahydrobiopterin biosynthetic process"/>
    <property type="evidence" value="ECO:0007669"/>
    <property type="project" value="InterPro"/>
</dbReference>
<keyword evidence="6" id="KW-1185">Reference proteome</keyword>
<dbReference type="SUPFAM" id="SSF55248">
    <property type="entry name" value="PCD-like"/>
    <property type="match status" value="1"/>
</dbReference>
<keyword evidence="3 4" id="KW-0456">Lyase</keyword>
<dbReference type="Gene3D" id="3.30.1360.20">
    <property type="entry name" value="Transcriptional coactivator/pterin dehydratase"/>
    <property type="match status" value="1"/>
</dbReference>
<dbReference type="PANTHER" id="PTHR12599">
    <property type="entry name" value="PTERIN-4-ALPHA-CARBINOLAMINE DEHYDRATASE"/>
    <property type="match status" value="1"/>
</dbReference>
<proteinExistence type="inferred from homology"/>
<comment type="similarity">
    <text evidence="2 4">Belongs to the pterin-4-alpha-carbinolamine dehydratase family.</text>
</comment>
<reference evidence="5 6" key="1">
    <citation type="submission" date="2019-02" db="EMBL/GenBank/DDBJ databases">
        <title>Deep-cultivation of Planctomycetes and their phenomic and genomic characterization uncovers novel biology.</title>
        <authorList>
            <person name="Wiegand S."/>
            <person name="Jogler M."/>
            <person name="Boedeker C."/>
            <person name="Pinto D."/>
            <person name="Vollmers J."/>
            <person name="Rivas-Marin E."/>
            <person name="Kohn T."/>
            <person name="Peeters S.H."/>
            <person name="Heuer A."/>
            <person name="Rast P."/>
            <person name="Oberbeckmann S."/>
            <person name="Bunk B."/>
            <person name="Jeske O."/>
            <person name="Meyerdierks A."/>
            <person name="Storesund J.E."/>
            <person name="Kallscheuer N."/>
            <person name="Luecker S."/>
            <person name="Lage O.M."/>
            <person name="Pohl T."/>
            <person name="Merkel B.J."/>
            <person name="Hornburger P."/>
            <person name="Mueller R.-W."/>
            <person name="Bruemmer F."/>
            <person name="Labrenz M."/>
            <person name="Spormann A.M."/>
            <person name="Op den Camp H."/>
            <person name="Overmann J."/>
            <person name="Amann R."/>
            <person name="Jetten M.S.M."/>
            <person name="Mascher T."/>
            <person name="Medema M.H."/>
            <person name="Devos D.P."/>
            <person name="Kaster A.-K."/>
            <person name="Ovreas L."/>
            <person name="Rohde M."/>
            <person name="Galperin M.Y."/>
            <person name="Jogler C."/>
        </authorList>
    </citation>
    <scope>NUCLEOTIDE SEQUENCE [LARGE SCALE GENOMIC DNA]</scope>
    <source>
        <strain evidence="5 6">Pla163</strain>
    </source>
</reference>
<dbReference type="EMBL" id="CP036290">
    <property type="protein sequence ID" value="QDU85487.1"/>
    <property type="molecule type" value="Genomic_DNA"/>
</dbReference>
<dbReference type="InterPro" id="IPR036428">
    <property type="entry name" value="PCD_sf"/>
</dbReference>